<comment type="caution">
    <text evidence="2">The sequence shown here is derived from an EMBL/GenBank/DDBJ whole genome shotgun (WGS) entry which is preliminary data.</text>
</comment>
<evidence type="ECO:0000256" key="1">
    <source>
        <dbReference type="SAM" id="Phobius"/>
    </source>
</evidence>
<sequence length="60" mass="6723">MWIYVIVTGAIAWHGLTYRDKNGDRPAVHLLFGCIALMFCLRFLLVDIMGLPIPGVPISH</sequence>
<keyword evidence="1" id="KW-0812">Transmembrane</keyword>
<accession>A0A1V3NCB0</accession>
<evidence type="ECO:0000313" key="2">
    <source>
        <dbReference type="EMBL" id="OOG22654.1"/>
    </source>
</evidence>
<keyword evidence="3" id="KW-1185">Reference proteome</keyword>
<dbReference type="Proteomes" id="UP000189462">
    <property type="component" value="Unassembled WGS sequence"/>
</dbReference>
<feature type="transmembrane region" description="Helical" evidence="1">
    <location>
        <begin position="27"/>
        <end position="45"/>
    </location>
</feature>
<dbReference type="AlphaFoldDB" id="A0A1V3NCB0"/>
<dbReference type="OrthoDB" id="5796554at2"/>
<keyword evidence="1" id="KW-1133">Transmembrane helix</keyword>
<evidence type="ECO:0000313" key="3">
    <source>
        <dbReference type="Proteomes" id="UP000189462"/>
    </source>
</evidence>
<dbReference type="EMBL" id="MVBK01000099">
    <property type="protein sequence ID" value="OOG22654.1"/>
    <property type="molecule type" value="Genomic_DNA"/>
</dbReference>
<proteinExistence type="predicted"/>
<organism evidence="2 3">
    <name type="scientific">Thioalkalivibrio denitrificans</name>
    <dbReference type="NCBI Taxonomy" id="108003"/>
    <lineage>
        <taxon>Bacteria</taxon>
        <taxon>Pseudomonadati</taxon>
        <taxon>Pseudomonadota</taxon>
        <taxon>Gammaproteobacteria</taxon>
        <taxon>Chromatiales</taxon>
        <taxon>Ectothiorhodospiraceae</taxon>
        <taxon>Thioalkalivibrio</taxon>
    </lineage>
</organism>
<reference evidence="2 3" key="1">
    <citation type="submission" date="2017-02" db="EMBL/GenBank/DDBJ databases">
        <title>Genomic diversity within the haloalkaliphilic genus Thioalkalivibrio.</title>
        <authorList>
            <person name="Ahn A.-C."/>
            <person name="Meier-Kolthoff J."/>
            <person name="Overmars L."/>
            <person name="Richter M."/>
            <person name="Woyke T."/>
            <person name="Sorokin D.Y."/>
            <person name="Muyzer G."/>
        </authorList>
    </citation>
    <scope>NUCLEOTIDE SEQUENCE [LARGE SCALE GENOMIC DNA]</scope>
    <source>
        <strain evidence="2 3">ALJD</strain>
    </source>
</reference>
<protein>
    <submittedName>
        <fullName evidence="2">Uncharacterized protein</fullName>
    </submittedName>
</protein>
<name>A0A1V3NCB0_9GAMM</name>
<keyword evidence="1" id="KW-0472">Membrane</keyword>
<dbReference type="RefSeq" id="WP_077279886.1">
    <property type="nucleotide sequence ID" value="NZ_MVBK01000099.1"/>
</dbReference>
<gene>
    <name evidence="2" type="ORF">B1C78_14580</name>
</gene>